<protein>
    <submittedName>
        <fullName evidence="1">Uncharacterized protein</fullName>
    </submittedName>
</protein>
<dbReference type="AlphaFoldDB" id="A0A5J4KUM5"/>
<dbReference type="Pfam" id="PF14083">
    <property type="entry name" value="PGDYG"/>
    <property type="match status" value="1"/>
</dbReference>
<comment type="caution">
    <text evidence="1">The sequence shown here is derived from an EMBL/GenBank/DDBJ whole genome shotgun (WGS) entry which is preliminary data.</text>
</comment>
<dbReference type="Proteomes" id="UP000326912">
    <property type="component" value="Unassembled WGS sequence"/>
</dbReference>
<reference evidence="1 2" key="1">
    <citation type="submission" date="2019-10" db="EMBL/GenBank/DDBJ databases">
        <title>Dictyobacter vulcani sp. nov., within the class Ktedonobacteria, isolated from soil of volcanic Mt. Zao.</title>
        <authorList>
            <person name="Zheng Y."/>
            <person name="Wang C.M."/>
            <person name="Sakai Y."/>
            <person name="Abe K."/>
            <person name="Yokota A."/>
            <person name="Yabe S."/>
        </authorList>
    </citation>
    <scope>NUCLEOTIDE SEQUENCE [LARGE SCALE GENOMIC DNA]</scope>
    <source>
        <strain evidence="1 2">W12</strain>
    </source>
</reference>
<dbReference type="RefSeq" id="WP_151757623.1">
    <property type="nucleotide sequence ID" value="NZ_BKZW01000002.1"/>
</dbReference>
<dbReference type="EMBL" id="BKZW01000002">
    <property type="protein sequence ID" value="GER89779.1"/>
    <property type="molecule type" value="Genomic_DNA"/>
</dbReference>
<organism evidence="1 2">
    <name type="scientific">Dictyobacter vulcani</name>
    <dbReference type="NCBI Taxonomy" id="2607529"/>
    <lineage>
        <taxon>Bacteria</taxon>
        <taxon>Bacillati</taxon>
        <taxon>Chloroflexota</taxon>
        <taxon>Ktedonobacteria</taxon>
        <taxon>Ktedonobacterales</taxon>
        <taxon>Dictyobacteraceae</taxon>
        <taxon>Dictyobacter</taxon>
    </lineage>
</organism>
<evidence type="ECO:0000313" key="1">
    <source>
        <dbReference type="EMBL" id="GER89779.1"/>
    </source>
</evidence>
<sequence>MIEITAEVLDSLHYEPYRKVGLVRVRQLMEEDYRQRQGIIQTLEGPSTFHPGDYLARGVLDEEWVMGSGSQMEGYVLLDGKDDEGFVTYRPVSILCYACRIQEPFLVKRANGLVLSGKAGDYLLHLGDKGRIVDRVVFEQSYQRING</sequence>
<dbReference type="InterPro" id="IPR025688">
    <property type="entry name" value="PGDYG_prot"/>
</dbReference>
<keyword evidence="2" id="KW-1185">Reference proteome</keyword>
<evidence type="ECO:0000313" key="2">
    <source>
        <dbReference type="Proteomes" id="UP000326912"/>
    </source>
</evidence>
<gene>
    <name evidence="1" type="ORF">KDW_39410</name>
</gene>
<accession>A0A5J4KUM5</accession>
<name>A0A5J4KUM5_9CHLR</name>
<proteinExistence type="predicted"/>